<accession>A0A448SRF8</accession>
<proteinExistence type="predicted"/>
<dbReference type="PANTHER" id="PTHR46112">
    <property type="entry name" value="AMINOPEPTIDASE"/>
    <property type="match status" value="1"/>
</dbReference>
<dbReference type="Pfam" id="PF00557">
    <property type="entry name" value="Peptidase_M24"/>
    <property type="match status" value="1"/>
</dbReference>
<feature type="domain" description="Peptidase M24" evidence="1">
    <location>
        <begin position="168"/>
        <end position="383"/>
    </location>
</feature>
<dbReference type="CDD" id="cd01066">
    <property type="entry name" value="APP_MetAP"/>
    <property type="match status" value="1"/>
</dbReference>
<dbReference type="InterPro" id="IPR029149">
    <property type="entry name" value="Creatin/AminoP/Spt16_N"/>
</dbReference>
<dbReference type="Gene3D" id="3.90.230.10">
    <property type="entry name" value="Creatinase/methionine aminopeptidase superfamily"/>
    <property type="match status" value="1"/>
</dbReference>
<evidence type="ECO:0000259" key="2">
    <source>
        <dbReference type="Pfam" id="PF01321"/>
    </source>
</evidence>
<dbReference type="InterPro" id="IPR050659">
    <property type="entry name" value="Peptidase_M24B"/>
</dbReference>
<dbReference type="RefSeq" id="WP_126532624.1">
    <property type="nucleotide sequence ID" value="NZ_LR134493.1"/>
</dbReference>
<gene>
    <name evidence="3" type="ORF">NCTC10036_03965</name>
</gene>
<dbReference type="EMBL" id="LR134493">
    <property type="protein sequence ID" value="VEI70336.1"/>
    <property type="molecule type" value="Genomic_DNA"/>
</dbReference>
<dbReference type="InterPro" id="IPR014335">
    <property type="entry name" value="Ectoine_EutD"/>
</dbReference>
<dbReference type="Pfam" id="PF01321">
    <property type="entry name" value="Creatinase_N"/>
    <property type="match status" value="1"/>
</dbReference>
<dbReference type="SUPFAM" id="SSF53092">
    <property type="entry name" value="Creatinase/prolidase N-terminal domain"/>
    <property type="match status" value="1"/>
</dbReference>
<dbReference type="Gene3D" id="3.40.350.10">
    <property type="entry name" value="Creatinase/prolidase N-terminal domain"/>
    <property type="match status" value="1"/>
</dbReference>
<dbReference type="SUPFAM" id="SSF55920">
    <property type="entry name" value="Creatinase/aminopeptidase"/>
    <property type="match status" value="1"/>
</dbReference>
<dbReference type="AlphaFoldDB" id="A0A448SRF8"/>
<sequence>MLTKTLPFTREEYDQRIAKTRAAMAQQGIELLVVSDPSNMAWLTGYDGWSFYVHQCVLLGLEDDPVWFGRLQDSNGALRTCWMDDERIIGYPERLVQNPDEHPMRWLAREVLPMFGWRQARIGVEMDNYYFSAKAFLSLQLDCPQQAFIDATALVNWCRAVKSPRELEYMRIAARIVGRMHERIYQMVEPGLPKNMLVAEIQRCAIEGWVDDSGVRFGGDYAAIVPLLPGGADAAAPHLTWDDRPFRRGEGTFFEIAGCYRHYHAPLSRTIFLGDAPDHFLRGEEALLSGIELGLAAARPGNSCGDVARALESAMRRAGIDRGGARCGYPIGISYPPDWGERTMSLRASDDTPLQPGMTFHFMPGLWMDDWGLEITESIVITAQGAEVLCDYPRRLFVK</sequence>
<dbReference type="GO" id="GO:0016980">
    <property type="term" value="F:creatinase activity"/>
    <property type="evidence" value="ECO:0007669"/>
    <property type="project" value="UniProtKB-EC"/>
</dbReference>
<reference evidence="3 4" key="1">
    <citation type="submission" date="2018-12" db="EMBL/GenBank/DDBJ databases">
        <authorList>
            <consortium name="Pathogen Informatics"/>
        </authorList>
    </citation>
    <scope>NUCLEOTIDE SEQUENCE [LARGE SCALE GENOMIC DNA]</scope>
    <source>
        <strain evidence="3 4">NCTC10036</strain>
    </source>
</reference>
<dbReference type="PANTHER" id="PTHR46112:SF2">
    <property type="entry name" value="XAA-PRO AMINOPEPTIDASE P-RELATED"/>
    <property type="match status" value="1"/>
</dbReference>
<feature type="domain" description="Creatinase N-terminal" evidence="2">
    <location>
        <begin position="16"/>
        <end position="161"/>
    </location>
</feature>
<organism evidence="3 4">
    <name type="scientific">Serratia rubidaea</name>
    <name type="common">Serratia marinorubra</name>
    <dbReference type="NCBI Taxonomy" id="61652"/>
    <lineage>
        <taxon>Bacteria</taxon>
        <taxon>Pseudomonadati</taxon>
        <taxon>Pseudomonadota</taxon>
        <taxon>Gammaproteobacteria</taxon>
        <taxon>Enterobacterales</taxon>
        <taxon>Yersiniaceae</taxon>
        <taxon>Serratia</taxon>
    </lineage>
</organism>
<dbReference type="Proteomes" id="UP000281904">
    <property type="component" value="Chromosome"/>
</dbReference>
<dbReference type="InterPro" id="IPR000587">
    <property type="entry name" value="Creatinase_N"/>
</dbReference>
<dbReference type="NCBIfam" id="TIGR02993">
    <property type="entry name" value="ectoine_eutD"/>
    <property type="match status" value="1"/>
</dbReference>
<keyword evidence="3" id="KW-0378">Hydrolase</keyword>
<evidence type="ECO:0000259" key="1">
    <source>
        <dbReference type="Pfam" id="PF00557"/>
    </source>
</evidence>
<protein>
    <submittedName>
        <fullName evidence="3">Creatinase</fullName>
        <ecNumber evidence="3">3.5.3.3</ecNumber>
    </submittedName>
</protein>
<name>A0A448SRF8_SERRU</name>
<dbReference type="InterPro" id="IPR000994">
    <property type="entry name" value="Pept_M24"/>
</dbReference>
<evidence type="ECO:0000313" key="3">
    <source>
        <dbReference type="EMBL" id="VEI70336.1"/>
    </source>
</evidence>
<evidence type="ECO:0000313" key="4">
    <source>
        <dbReference type="Proteomes" id="UP000281904"/>
    </source>
</evidence>
<dbReference type="InterPro" id="IPR036005">
    <property type="entry name" value="Creatinase/aminopeptidase-like"/>
</dbReference>
<dbReference type="EC" id="3.5.3.3" evidence="3"/>